<feature type="signal peptide" evidence="5">
    <location>
        <begin position="1"/>
        <end position="35"/>
    </location>
</feature>
<feature type="compositionally biased region" description="Low complexity" evidence="6">
    <location>
        <begin position="221"/>
        <end position="239"/>
    </location>
</feature>
<dbReference type="Gene3D" id="2.160.20.10">
    <property type="entry name" value="Single-stranded right-handed beta-helix, Pectin lyase-like"/>
    <property type="match status" value="1"/>
</dbReference>
<dbReference type="PROSITE" id="PS00503">
    <property type="entry name" value="PECTINESTERASE_2"/>
    <property type="match status" value="1"/>
</dbReference>
<dbReference type="PROSITE" id="PS51318">
    <property type="entry name" value="TAT"/>
    <property type="match status" value="1"/>
</dbReference>
<evidence type="ECO:0000259" key="7">
    <source>
        <dbReference type="Pfam" id="PF01095"/>
    </source>
</evidence>
<feature type="region of interest" description="Disordered" evidence="6">
    <location>
        <begin position="539"/>
        <end position="559"/>
    </location>
</feature>
<protein>
    <recommendedName>
        <fullName evidence="5">Pectinesterase</fullName>
        <ecNumber evidence="5">3.1.1.11</ecNumber>
    </recommendedName>
</protein>
<sequence>MRRNRRRSLPAVAAAALTTVLLTLSQLGGAQVAHAATLFSDDFADGDTAGWSKSGGSWSVASDDSPALQQARGDTADARLFAGSASWADQAVQARVKPMTLGSTGMVALLARASGATSYYRLALLPGDQVRLEAVRSGRATPLGTVSHPVTTDAWHTLRIEVAGTAVRGWVDGVPVGSGTGTLTATGRIGVQTGHATARFDDVVVTRGGTAPTSPPPSPTATPTSATPNPSSTPTATPSGTPPPTSPTPTPTGTAPADGSSVVARDGSGDFTSAQAAVDAVPVGNASRYTITIRPGTYRETVTIPAGKPYVSFVGSTGDARDVVIVYDNASGTPKPGGGTYGTSGSASVTIDGNDFTARHLTFANDFDEAAHDYGAEQAVAVLTRADRLVFDDVRFLGNQDTLYHNSANVDAVGRAYFRDCYVEGDVDFVFGRGTGVFDRCEIRSLSRGSSSNNGYVTAPSTMIGNPYGLLFTGCVLTTDSAAAQSVHLGRPWHPSGDVNAIGQAVFRDSVLGAHVKDSPWSDMSGFSWRDARFAEYRNSGPGSTVTTDRPQLTDTQAPTYTPQRYLAGVDGWNPIP</sequence>
<feature type="chain" id="PRO_5008449549" description="Pectinesterase" evidence="5">
    <location>
        <begin position="36"/>
        <end position="577"/>
    </location>
</feature>
<dbReference type="SUPFAM" id="SSF51126">
    <property type="entry name" value="Pectin lyase-like"/>
    <property type="match status" value="1"/>
</dbReference>
<dbReference type="AlphaFoldDB" id="A0A1C4VJX7"/>
<dbReference type="SUPFAM" id="SSF49899">
    <property type="entry name" value="Concanavalin A-like lectins/glucanases"/>
    <property type="match status" value="1"/>
</dbReference>
<dbReference type="InterPro" id="IPR006311">
    <property type="entry name" value="TAT_signal"/>
</dbReference>
<dbReference type="PANTHER" id="PTHR31321:SF57">
    <property type="entry name" value="PECTINESTERASE 53-RELATED"/>
    <property type="match status" value="1"/>
</dbReference>
<organism evidence="8 9">
    <name type="scientific">Micromonospora matsumotoense</name>
    <dbReference type="NCBI Taxonomy" id="121616"/>
    <lineage>
        <taxon>Bacteria</taxon>
        <taxon>Bacillati</taxon>
        <taxon>Actinomycetota</taxon>
        <taxon>Actinomycetes</taxon>
        <taxon>Micromonosporales</taxon>
        <taxon>Micromonosporaceae</taxon>
        <taxon>Micromonospora</taxon>
    </lineage>
</organism>
<dbReference type="GO" id="GO:0030599">
    <property type="term" value="F:pectinesterase activity"/>
    <property type="evidence" value="ECO:0007669"/>
    <property type="project" value="UniProtKB-UniRule"/>
</dbReference>
<comment type="catalytic activity">
    <reaction evidence="5">
        <text>[(1-&gt;4)-alpha-D-galacturonosyl methyl ester](n) + n H2O = [(1-&gt;4)-alpha-D-galacturonosyl](n) + n methanol + n H(+)</text>
        <dbReference type="Rhea" id="RHEA:22380"/>
        <dbReference type="Rhea" id="RHEA-COMP:14570"/>
        <dbReference type="Rhea" id="RHEA-COMP:14573"/>
        <dbReference type="ChEBI" id="CHEBI:15377"/>
        <dbReference type="ChEBI" id="CHEBI:15378"/>
        <dbReference type="ChEBI" id="CHEBI:17790"/>
        <dbReference type="ChEBI" id="CHEBI:140522"/>
        <dbReference type="ChEBI" id="CHEBI:140523"/>
        <dbReference type="EC" id="3.1.1.11"/>
    </reaction>
</comment>
<accession>A0A1C4VJX7</accession>
<dbReference type="InterPro" id="IPR011050">
    <property type="entry name" value="Pectin_lyase_fold/virulence"/>
</dbReference>
<dbReference type="InterPro" id="IPR000070">
    <property type="entry name" value="Pectinesterase_cat"/>
</dbReference>
<feature type="region of interest" description="Disordered" evidence="6">
    <location>
        <begin position="206"/>
        <end position="268"/>
    </location>
</feature>
<dbReference type="InterPro" id="IPR033131">
    <property type="entry name" value="Pectinesterase_Asp_AS"/>
</dbReference>
<keyword evidence="5" id="KW-0732">Signal</keyword>
<dbReference type="Proteomes" id="UP000198797">
    <property type="component" value="Unassembled WGS sequence"/>
</dbReference>
<keyword evidence="3 5" id="KW-0063">Aspartyl esterase</keyword>
<feature type="compositionally biased region" description="Polar residues" evidence="6">
    <location>
        <begin position="541"/>
        <end position="559"/>
    </location>
</feature>
<dbReference type="InterPro" id="IPR013320">
    <property type="entry name" value="ConA-like_dom_sf"/>
</dbReference>
<keyword evidence="2 5" id="KW-0378">Hydrolase</keyword>
<evidence type="ECO:0000256" key="2">
    <source>
        <dbReference type="ARBA" id="ARBA00022801"/>
    </source>
</evidence>
<evidence type="ECO:0000256" key="6">
    <source>
        <dbReference type="SAM" id="MobiDB-lite"/>
    </source>
</evidence>
<dbReference type="RefSeq" id="WP_245722325.1">
    <property type="nucleotide sequence ID" value="NZ_FMCU01000002.1"/>
</dbReference>
<comment type="pathway">
    <text evidence="5">Glycan metabolism; pectin degradation; 2-dehydro-3-deoxy-D-gluconate from pectin: step 1/5.</text>
</comment>
<dbReference type="UniPathway" id="UPA00545">
    <property type="reaction ID" value="UER00823"/>
</dbReference>
<evidence type="ECO:0000256" key="3">
    <source>
        <dbReference type="ARBA" id="ARBA00023085"/>
    </source>
</evidence>
<proteinExistence type="inferred from homology"/>
<evidence type="ECO:0000313" key="8">
    <source>
        <dbReference type="EMBL" id="SCE84111.1"/>
    </source>
</evidence>
<dbReference type="GO" id="GO:0009279">
    <property type="term" value="C:cell outer membrane"/>
    <property type="evidence" value="ECO:0007669"/>
    <property type="project" value="TreeGrafter"/>
</dbReference>
<dbReference type="InterPro" id="IPR012334">
    <property type="entry name" value="Pectin_lyas_fold"/>
</dbReference>
<dbReference type="Pfam" id="PF01095">
    <property type="entry name" value="Pectinesterase"/>
    <property type="match status" value="1"/>
</dbReference>
<dbReference type="EMBL" id="FMCU01000002">
    <property type="protein sequence ID" value="SCE84111.1"/>
    <property type="molecule type" value="Genomic_DNA"/>
</dbReference>
<keyword evidence="9" id="KW-1185">Reference proteome</keyword>
<evidence type="ECO:0000256" key="5">
    <source>
        <dbReference type="RuleBase" id="RU000589"/>
    </source>
</evidence>
<dbReference type="PANTHER" id="PTHR31321">
    <property type="entry name" value="ACYL-COA THIOESTER HYDROLASE YBHC-RELATED"/>
    <property type="match status" value="1"/>
</dbReference>
<comment type="similarity">
    <text evidence="1">Belongs to the pectinesterase family.</text>
</comment>
<dbReference type="GO" id="GO:0045490">
    <property type="term" value="P:pectin catabolic process"/>
    <property type="evidence" value="ECO:0007669"/>
    <property type="project" value="UniProtKB-UniRule"/>
</dbReference>
<feature type="compositionally biased region" description="Pro residues" evidence="6">
    <location>
        <begin position="240"/>
        <end position="250"/>
    </location>
</feature>
<name>A0A1C4VJX7_9ACTN</name>
<dbReference type="GO" id="GO:0042545">
    <property type="term" value="P:cell wall modification"/>
    <property type="evidence" value="ECO:0007669"/>
    <property type="project" value="UniProtKB-UniRule"/>
</dbReference>
<feature type="active site" evidence="4">
    <location>
        <position position="428"/>
    </location>
</feature>
<evidence type="ECO:0000313" key="9">
    <source>
        <dbReference type="Proteomes" id="UP000198797"/>
    </source>
</evidence>
<evidence type="ECO:0000256" key="4">
    <source>
        <dbReference type="PROSITE-ProRule" id="PRU10040"/>
    </source>
</evidence>
<dbReference type="Gene3D" id="2.60.120.560">
    <property type="entry name" value="Exo-inulinase, domain 1"/>
    <property type="match status" value="1"/>
</dbReference>
<dbReference type="EC" id="3.1.1.11" evidence="5"/>
<evidence type="ECO:0000256" key="1">
    <source>
        <dbReference type="ARBA" id="ARBA00008891"/>
    </source>
</evidence>
<dbReference type="STRING" id="121616.GA0070216_102419"/>
<feature type="domain" description="Pectinesterase catalytic" evidence="7">
    <location>
        <begin position="262"/>
        <end position="568"/>
    </location>
</feature>
<gene>
    <name evidence="8" type="ORF">GA0070216_102419</name>
</gene>
<reference evidence="9" key="1">
    <citation type="submission" date="2016-06" db="EMBL/GenBank/DDBJ databases">
        <authorList>
            <person name="Varghese N."/>
            <person name="Submissions Spin"/>
        </authorList>
    </citation>
    <scope>NUCLEOTIDE SEQUENCE [LARGE SCALE GENOMIC DNA]</scope>
    <source>
        <strain evidence="9">DSM 44100</strain>
    </source>
</reference>